<evidence type="ECO:0000313" key="3">
    <source>
        <dbReference type="Proteomes" id="UP000463857"/>
    </source>
</evidence>
<evidence type="ECO:0000313" key="2">
    <source>
        <dbReference type="EMBL" id="QHC00955.1"/>
    </source>
</evidence>
<protein>
    <submittedName>
        <fullName evidence="2">Uncharacterized protein</fullName>
    </submittedName>
</protein>
<sequence length="111" mass="12958">MGRLHRWRLKAFTAAALWLVVLWVFGYLVLVNNPEIAAWEELRRNRPDDDSWTPSLWEVLGPFAVAVSIPAIALTYGAVSEYRAKRRHPPHHWDWRKLDTAAKSDHEPSFR</sequence>
<proteinExistence type="predicted"/>
<feature type="transmembrane region" description="Helical" evidence="1">
    <location>
        <begin position="12"/>
        <end position="30"/>
    </location>
</feature>
<feature type="transmembrane region" description="Helical" evidence="1">
    <location>
        <begin position="59"/>
        <end position="79"/>
    </location>
</feature>
<dbReference type="KEGG" id="eke:EK0264_12100"/>
<accession>A0A7L4YNW2</accession>
<name>A0A7L4YNW2_9ACTN</name>
<dbReference type="Proteomes" id="UP000463857">
    <property type="component" value="Chromosome"/>
</dbReference>
<evidence type="ECO:0000256" key="1">
    <source>
        <dbReference type="SAM" id="Phobius"/>
    </source>
</evidence>
<keyword evidence="1" id="KW-0472">Membrane</keyword>
<gene>
    <name evidence="2" type="ORF">EK0264_12100</name>
</gene>
<dbReference type="EMBL" id="CP047156">
    <property type="protein sequence ID" value="QHC00955.1"/>
    <property type="molecule type" value="Genomic_DNA"/>
</dbReference>
<keyword evidence="3" id="KW-1185">Reference proteome</keyword>
<keyword evidence="1" id="KW-0812">Transmembrane</keyword>
<organism evidence="2 3">
    <name type="scientific">Epidermidibacterium keratini</name>
    <dbReference type="NCBI Taxonomy" id="1891644"/>
    <lineage>
        <taxon>Bacteria</taxon>
        <taxon>Bacillati</taxon>
        <taxon>Actinomycetota</taxon>
        <taxon>Actinomycetes</taxon>
        <taxon>Sporichthyales</taxon>
        <taxon>Sporichthyaceae</taxon>
        <taxon>Epidermidibacterium</taxon>
    </lineage>
</organism>
<dbReference type="InParanoid" id="A0A7L4YNW2"/>
<dbReference type="AlphaFoldDB" id="A0A7L4YNW2"/>
<reference evidence="2 3" key="1">
    <citation type="journal article" date="2018" name="Int. J. Syst. Evol. Microbiol.">
        <title>Epidermidibacterium keratini gen. nov., sp. nov., a member of the family Sporichthyaceae, isolated from keratin epidermis.</title>
        <authorList>
            <person name="Lee D.G."/>
            <person name="Trujillo M.E."/>
            <person name="Kang S."/>
            <person name="Nam J.J."/>
            <person name="Kim Y.J."/>
        </authorList>
    </citation>
    <scope>NUCLEOTIDE SEQUENCE [LARGE SCALE GENOMIC DNA]</scope>
    <source>
        <strain evidence="2 3">EPI-7</strain>
    </source>
</reference>
<keyword evidence="1" id="KW-1133">Transmembrane helix</keyword>
<dbReference type="RefSeq" id="WP_159545949.1">
    <property type="nucleotide sequence ID" value="NZ_CP047156.1"/>
</dbReference>